<evidence type="ECO:0000313" key="1">
    <source>
        <dbReference type="EMBL" id="AGH62724.1"/>
    </source>
</evidence>
<sequence>MFGSLLGDLVKIAVAPVQIAVAVATPVVQVAASGARVVTKPLADVAQETVKIVEGK</sequence>
<reference evidence="1 2" key="1">
    <citation type="journal article" date="2013" name="Genome Announc.">
        <title>Complete Genome Sequence of the Pseudomonas fluorescens Bacteriophage UFV-P2.</title>
        <authorList>
            <person name="Eller M.R."/>
            <person name="Salgado R.L."/>
            <person name="Vidigal P.M."/>
            <person name="Alves M.P."/>
            <person name="Dias R.S."/>
            <person name="de Oliveira L.L."/>
            <person name="da Silva C.C."/>
            <person name="de Carvalho A.F."/>
            <person name="De Paula S.O."/>
        </authorList>
    </citation>
    <scope>NUCLEOTIDE SEQUENCE [LARGE SCALE GENOMIC DNA]</scope>
</reference>
<protein>
    <submittedName>
        <fullName evidence="1">Uncharacterized protein</fullName>
    </submittedName>
</protein>
<organism evidence="1 2">
    <name type="scientific">Pseudomonas phage UFV-P2</name>
    <dbReference type="NCBI Taxonomy" id="1235661"/>
    <lineage>
        <taxon>Viruses</taxon>
        <taxon>Duplodnaviria</taxon>
        <taxon>Heunggongvirae</taxon>
        <taxon>Uroviricota</taxon>
        <taxon>Caudoviricetes</taxon>
        <taxon>Vicosavirus</taxon>
        <taxon>Vicosavirus UFVP2</taxon>
    </lineage>
</organism>
<dbReference type="GeneID" id="13828919"/>
<proteinExistence type="predicted"/>
<dbReference type="Proteomes" id="UP000007008">
    <property type="component" value="Segment"/>
</dbReference>
<keyword evidence="2" id="KW-1185">Reference proteome</keyword>
<dbReference type="KEGG" id="vg:13828919"/>
<name>M4T4L6_9CAUD</name>
<accession>M4T4L6</accession>
<dbReference type="RefSeq" id="YP_007518482.1">
    <property type="nucleotide sequence ID" value="NC_018850.2"/>
</dbReference>
<evidence type="ECO:0000313" key="2">
    <source>
        <dbReference type="Proteomes" id="UP000007008"/>
    </source>
</evidence>
<dbReference type="EMBL" id="JX863101">
    <property type="protein sequence ID" value="AGH62724.1"/>
    <property type="molecule type" value="Genomic_DNA"/>
</dbReference>